<evidence type="ECO:0000313" key="11">
    <source>
        <dbReference type="EMBL" id="KAF2178136.1"/>
    </source>
</evidence>
<sequence length="273" mass="30342">MSITNGGSEEQEAQPQSNILAESVNRLIRALGFTYGELLSQHAHDKPHEDIPSDAVKSPEEAAALATPTITASPLPVPNFESRCPDRLRSLLPPTNFGAVVPGSIYRSSYPQPENFGFLKSLKLKTILTLVPEEVPLENRNFMADNDIQHFQVHIPANKGEVKIQTCQMSKALGIVLDRSNHPILIHCNKGKHRTGCVVGCFRKAQGEEFDSIFGEYHTYADPKARILDECFIELFDDRTVLWMARLHNWVLPNTENVPASPLPSLSVARPRA</sequence>
<evidence type="ECO:0000256" key="7">
    <source>
        <dbReference type="ARBA" id="ARBA00047562"/>
    </source>
</evidence>
<protein>
    <recommendedName>
        <fullName evidence="2">diphosphoinositol-polyphosphate diphosphatase</fullName>
        <ecNumber evidence="2">3.6.1.52</ecNumber>
    </recommendedName>
</protein>
<gene>
    <name evidence="11" type="ORF">K469DRAFT_600653</name>
</gene>
<dbReference type="OrthoDB" id="6375174at2759"/>
<dbReference type="FunFam" id="3.90.190.10:FF:000035">
    <property type="entry name" value="Tyrosine phosphatase, putative"/>
    <property type="match status" value="1"/>
</dbReference>
<dbReference type="SUPFAM" id="SSF52799">
    <property type="entry name" value="(Phosphotyrosine protein) phosphatases II"/>
    <property type="match status" value="1"/>
</dbReference>
<evidence type="ECO:0000256" key="3">
    <source>
        <dbReference type="ARBA" id="ARBA00022490"/>
    </source>
</evidence>
<evidence type="ECO:0000256" key="1">
    <source>
        <dbReference type="ARBA" id="ARBA00004496"/>
    </source>
</evidence>
<evidence type="ECO:0000256" key="9">
    <source>
        <dbReference type="ARBA" id="ARBA00048424"/>
    </source>
</evidence>
<proteinExistence type="inferred from homology"/>
<dbReference type="PANTHER" id="PTHR31126:SF48">
    <property type="entry name" value="INOSITOL PHOSPHATASE SIW14"/>
    <property type="match status" value="1"/>
</dbReference>
<dbReference type="GO" id="GO:0016791">
    <property type="term" value="F:phosphatase activity"/>
    <property type="evidence" value="ECO:0007669"/>
    <property type="project" value="InterPro"/>
</dbReference>
<evidence type="ECO:0000259" key="10">
    <source>
        <dbReference type="PROSITE" id="PS50054"/>
    </source>
</evidence>
<comment type="catalytic activity">
    <reaction evidence="7">
        <text>3,5-bis(diphospho)-1D-myo-inositol 1,2,4,6-tetrakisphosphate + H2O = 3-diphospho-1D-myo-inositol 1,2,4,5,6-pentakisphosphate + phosphate + 2 H(+)</text>
        <dbReference type="Rhea" id="RHEA:56312"/>
        <dbReference type="ChEBI" id="CHEBI:15377"/>
        <dbReference type="ChEBI" id="CHEBI:15378"/>
        <dbReference type="ChEBI" id="CHEBI:43474"/>
        <dbReference type="ChEBI" id="CHEBI:140372"/>
        <dbReference type="ChEBI" id="CHEBI:140374"/>
        <dbReference type="EC" id="3.6.1.52"/>
    </reaction>
    <physiologicalReaction direction="left-to-right" evidence="7">
        <dbReference type="Rhea" id="RHEA:56313"/>
    </physiologicalReaction>
</comment>
<dbReference type="InterPro" id="IPR020428">
    <property type="entry name" value="PFA-DSPs"/>
</dbReference>
<dbReference type="Proteomes" id="UP000800200">
    <property type="component" value="Unassembled WGS sequence"/>
</dbReference>
<comment type="catalytic activity">
    <reaction evidence="9">
        <text>6-diphospho-1D-myo-inositol pentakisphosphate + H2O = 1D-myo-inositol hexakisphosphate + phosphate + H(+)</text>
        <dbReference type="Rhea" id="RHEA:79703"/>
        <dbReference type="ChEBI" id="CHEBI:15377"/>
        <dbReference type="ChEBI" id="CHEBI:15378"/>
        <dbReference type="ChEBI" id="CHEBI:43474"/>
        <dbReference type="ChEBI" id="CHEBI:58130"/>
        <dbReference type="ChEBI" id="CHEBI:230534"/>
        <dbReference type="EC" id="3.6.1.52"/>
    </reaction>
    <physiologicalReaction direction="left-to-right" evidence="9">
        <dbReference type="Rhea" id="RHEA:79704"/>
    </physiologicalReaction>
</comment>
<dbReference type="PANTHER" id="PTHR31126">
    <property type="entry name" value="TYROSINE-PROTEIN PHOSPHATASE"/>
    <property type="match status" value="1"/>
</dbReference>
<accession>A0A6A6DKN1</accession>
<dbReference type="GO" id="GO:0052840">
    <property type="term" value="F:inositol diphosphate tetrakisphosphate diphosphatase activity"/>
    <property type="evidence" value="ECO:0007669"/>
    <property type="project" value="TreeGrafter"/>
</dbReference>
<dbReference type="InterPro" id="IPR016130">
    <property type="entry name" value="Tyr_Pase_AS"/>
</dbReference>
<organism evidence="11 12">
    <name type="scientific">Zopfia rhizophila CBS 207.26</name>
    <dbReference type="NCBI Taxonomy" id="1314779"/>
    <lineage>
        <taxon>Eukaryota</taxon>
        <taxon>Fungi</taxon>
        <taxon>Dikarya</taxon>
        <taxon>Ascomycota</taxon>
        <taxon>Pezizomycotina</taxon>
        <taxon>Dothideomycetes</taxon>
        <taxon>Dothideomycetes incertae sedis</taxon>
        <taxon>Zopfiaceae</taxon>
        <taxon>Zopfia</taxon>
    </lineage>
</organism>
<dbReference type="AlphaFoldDB" id="A0A6A6DKN1"/>
<evidence type="ECO:0000313" key="12">
    <source>
        <dbReference type="Proteomes" id="UP000800200"/>
    </source>
</evidence>
<comment type="catalytic activity">
    <reaction evidence="6">
        <text>5-diphospho-1D-myo-inositol 1,2,3,4,6-pentakisphosphate + H2O = 1D-myo-inositol hexakisphosphate + phosphate + H(+)</text>
        <dbReference type="Rhea" id="RHEA:22384"/>
        <dbReference type="ChEBI" id="CHEBI:15377"/>
        <dbReference type="ChEBI" id="CHEBI:15378"/>
        <dbReference type="ChEBI" id="CHEBI:43474"/>
        <dbReference type="ChEBI" id="CHEBI:58130"/>
        <dbReference type="ChEBI" id="CHEBI:58628"/>
        <dbReference type="EC" id="3.6.1.52"/>
    </reaction>
    <physiologicalReaction direction="left-to-right" evidence="6">
        <dbReference type="Rhea" id="RHEA:22385"/>
    </physiologicalReaction>
</comment>
<dbReference type="GO" id="GO:0005737">
    <property type="term" value="C:cytoplasm"/>
    <property type="evidence" value="ECO:0007669"/>
    <property type="project" value="UniProtKB-SubCell"/>
</dbReference>
<dbReference type="InterPro" id="IPR020422">
    <property type="entry name" value="TYR_PHOSPHATASE_DUAL_dom"/>
</dbReference>
<dbReference type="PRINTS" id="PR01911">
    <property type="entry name" value="PFDSPHPHTASE"/>
</dbReference>
<dbReference type="PROSITE" id="PS50054">
    <property type="entry name" value="TYR_PHOSPHATASE_DUAL"/>
    <property type="match status" value="1"/>
</dbReference>
<keyword evidence="4" id="KW-0378">Hydrolase</keyword>
<dbReference type="InterPro" id="IPR029021">
    <property type="entry name" value="Prot-tyrosine_phosphatase-like"/>
</dbReference>
<evidence type="ECO:0000256" key="8">
    <source>
        <dbReference type="ARBA" id="ARBA00047927"/>
    </source>
</evidence>
<evidence type="ECO:0000256" key="5">
    <source>
        <dbReference type="ARBA" id="ARBA00044949"/>
    </source>
</evidence>
<evidence type="ECO:0000256" key="4">
    <source>
        <dbReference type="ARBA" id="ARBA00022801"/>
    </source>
</evidence>
<dbReference type="Gene3D" id="3.90.190.10">
    <property type="entry name" value="Protein tyrosine phosphatase superfamily"/>
    <property type="match status" value="1"/>
</dbReference>
<comment type="subcellular location">
    <subcellularLocation>
        <location evidence="1">Cytoplasm</location>
    </subcellularLocation>
</comment>
<feature type="domain" description="Tyrosine-protein phosphatase" evidence="10">
    <location>
        <begin position="96"/>
        <end position="249"/>
    </location>
</feature>
<keyword evidence="12" id="KW-1185">Reference proteome</keyword>
<dbReference type="InterPro" id="IPR004861">
    <property type="entry name" value="Siw14-like"/>
</dbReference>
<comment type="catalytic activity">
    <reaction evidence="8">
        <text>1,5-bis(diphospho)-1D-myo-inositol 2,3,4,6-tetrakisphosphate + H2O = 1-diphospho-1D-myo-inositol 2,3,4,5,6-pentakisphosphate + phosphate + 2 H(+)</text>
        <dbReference type="Rhea" id="RHEA:79699"/>
        <dbReference type="ChEBI" id="CHEBI:15377"/>
        <dbReference type="ChEBI" id="CHEBI:15378"/>
        <dbReference type="ChEBI" id="CHEBI:43474"/>
        <dbReference type="ChEBI" id="CHEBI:74946"/>
        <dbReference type="ChEBI" id="CHEBI:77983"/>
        <dbReference type="EC" id="3.6.1.52"/>
    </reaction>
    <physiologicalReaction direction="left-to-right" evidence="8">
        <dbReference type="Rhea" id="RHEA:79700"/>
    </physiologicalReaction>
</comment>
<dbReference type="EMBL" id="ML994678">
    <property type="protein sequence ID" value="KAF2178136.1"/>
    <property type="molecule type" value="Genomic_DNA"/>
</dbReference>
<name>A0A6A6DKN1_9PEZI</name>
<reference evidence="11" key="1">
    <citation type="journal article" date="2020" name="Stud. Mycol.">
        <title>101 Dothideomycetes genomes: a test case for predicting lifestyles and emergence of pathogens.</title>
        <authorList>
            <person name="Haridas S."/>
            <person name="Albert R."/>
            <person name="Binder M."/>
            <person name="Bloem J."/>
            <person name="Labutti K."/>
            <person name="Salamov A."/>
            <person name="Andreopoulos B."/>
            <person name="Baker S."/>
            <person name="Barry K."/>
            <person name="Bills G."/>
            <person name="Bluhm B."/>
            <person name="Cannon C."/>
            <person name="Castanera R."/>
            <person name="Culley D."/>
            <person name="Daum C."/>
            <person name="Ezra D."/>
            <person name="Gonzalez J."/>
            <person name="Henrissat B."/>
            <person name="Kuo A."/>
            <person name="Liang C."/>
            <person name="Lipzen A."/>
            <person name="Lutzoni F."/>
            <person name="Magnuson J."/>
            <person name="Mondo S."/>
            <person name="Nolan M."/>
            <person name="Ohm R."/>
            <person name="Pangilinan J."/>
            <person name="Park H.-J."/>
            <person name="Ramirez L."/>
            <person name="Alfaro M."/>
            <person name="Sun H."/>
            <person name="Tritt A."/>
            <person name="Yoshinaga Y."/>
            <person name="Zwiers L.-H."/>
            <person name="Turgeon B."/>
            <person name="Goodwin S."/>
            <person name="Spatafora J."/>
            <person name="Crous P."/>
            <person name="Grigoriev I."/>
        </authorList>
    </citation>
    <scope>NUCLEOTIDE SEQUENCE</scope>
    <source>
        <strain evidence="11">CBS 207.26</strain>
    </source>
</reference>
<keyword evidence="3" id="KW-0963">Cytoplasm</keyword>
<comment type="similarity">
    <text evidence="5">Belongs to the protein-tyrosine phosphatase family. Atypical dual-specificity phosphatase Siw14-like subfamily.</text>
</comment>
<dbReference type="Pfam" id="PF03162">
    <property type="entry name" value="Y_phosphatase2"/>
    <property type="match status" value="1"/>
</dbReference>
<evidence type="ECO:0000256" key="6">
    <source>
        <dbReference type="ARBA" id="ARBA00047342"/>
    </source>
</evidence>
<dbReference type="PROSITE" id="PS00383">
    <property type="entry name" value="TYR_PHOSPHATASE_1"/>
    <property type="match status" value="1"/>
</dbReference>
<dbReference type="EC" id="3.6.1.52" evidence="2"/>
<evidence type="ECO:0000256" key="2">
    <source>
        <dbReference type="ARBA" id="ARBA00012527"/>
    </source>
</evidence>